<feature type="repeat" description="PPR" evidence="3">
    <location>
        <begin position="367"/>
        <end position="401"/>
    </location>
</feature>
<evidence type="ECO:0000256" key="1">
    <source>
        <dbReference type="ARBA" id="ARBA00022737"/>
    </source>
</evidence>
<dbReference type="FunFam" id="1.25.40.10:FF:000090">
    <property type="entry name" value="Pentatricopeptide repeat-containing protein, chloroplastic"/>
    <property type="match status" value="1"/>
</dbReference>
<evidence type="ECO:0000256" key="2">
    <source>
        <dbReference type="ARBA" id="ARBA00022946"/>
    </source>
</evidence>
<feature type="region of interest" description="Disordered" evidence="4">
    <location>
        <begin position="1"/>
        <end position="26"/>
    </location>
</feature>
<feature type="repeat" description="PPR" evidence="3">
    <location>
        <begin position="233"/>
        <end position="263"/>
    </location>
</feature>
<proteinExistence type="predicted"/>
<feature type="compositionally biased region" description="Low complexity" evidence="4">
    <location>
        <begin position="82"/>
        <end position="91"/>
    </location>
</feature>
<keyword evidence="1" id="KW-0677">Repeat</keyword>
<dbReference type="InterPro" id="IPR002885">
    <property type="entry name" value="PPR_rpt"/>
</dbReference>
<feature type="repeat" description="PPR" evidence="3">
    <location>
        <begin position="264"/>
        <end position="298"/>
    </location>
</feature>
<dbReference type="EMBL" id="LSRQ01001021">
    <property type="protein sequence ID" value="OAY79729.1"/>
    <property type="molecule type" value="Genomic_DNA"/>
</dbReference>
<dbReference type="InterPro" id="IPR011990">
    <property type="entry name" value="TPR-like_helical_dom_sf"/>
</dbReference>
<sequence length="545" mass="59509">MSKPNLKPTSNPTLQNPNPNPSSSSSSSCLLAAISHHVSLGRPDLAVPLLPLLSSLGLRPTFPLLSSLLHQTLLHFPHRRPSSAASSSSSASPPPPLASSSPRLSPLLLSLLLLLRRPSAALSLLLRMPRPDPASSASVLLALARSAAPHRALPLYAHLRLLRRSTGPAAASALLVACARLADPALAPQAHAHVLALGFAPSVVVSGALLTAYAKCRLLGHARKVFDEMPVRDVLAWTALVHGYSTSGDLVSACKLFDQMPSRNTISWTALIGGLNRNGEPYEALDMFRKMMYQCVRPDQFTFSSTLCACAATASLTQGKQIHGYVLRSKFNPNSIVLSSLVDMYSKCGDLLRARWVFELTHYSKRDTVLWNTIISALGHHGHGKEAIKLFDEMVKCGRKPDANTFVVLLTSCSHSGLVEEGVRFFESMAKIHGVVRQEDHYVCLVDLLGRNGRFKEAMEWLAKEPCRSSARARNALLGACRVHGNVELGKQVAEQLIELEPNSSAKYVLLSNMYAEDRNWEHVEKLRGLMEESQVRKERASSWI</sequence>
<dbReference type="PROSITE" id="PS51257">
    <property type="entry name" value="PROKAR_LIPOPROTEIN"/>
    <property type="match status" value="1"/>
</dbReference>
<name>A0A199VRN4_ANACO</name>
<dbReference type="GO" id="GO:0009451">
    <property type="term" value="P:RNA modification"/>
    <property type="evidence" value="ECO:0007669"/>
    <property type="project" value="InterPro"/>
</dbReference>
<dbReference type="AlphaFoldDB" id="A0A199VRN4"/>
<dbReference type="PANTHER" id="PTHR47926">
    <property type="entry name" value="PENTATRICOPEPTIDE REPEAT-CONTAINING PROTEIN"/>
    <property type="match status" value="1"/>
</dbReference>
<dbReference type="Pfam" id="PF13041">
    <property type="entry name" value="PPR_2"/>
    <property type="match status" value="2"/>
</dbReference>
<organism evidence="5 6">
    <name type="scientific">Ananas comosus</name>
    <name type="common">Pineapple</name>
    <name type="synonym">Ananas ananas</name>
    <dbReference type="NCBI Taxonomy" id="4615"/>
    <lineage>
        <taxon>Eukaryota</taxon>
        <taxon>Viridiplantae</taxon>
        <taxon>Streptophyta</taxon>
        <taxon>Embryophyta</taxon>
        <taxon>Tracheophyta</taxon>
        <taxon>Spermatophyta</taxon>
        <taxon>Magnoliopsida</taxon>
        <taxon>Liliopsida</taxon>
        <taxon>Poales</taxon>
        <taxon>Bromeliaceae</taxon>
        <taxon>Bromelioideae</taxon>
        <taxon>Ananas</taxon>
    </lineage>
</organism>
<protein>
    <submittedName>
        <fullName evidence="5">Pentatricopeptide repeat-containing protein</fullName>
    </submittedName>
</protein>
<keyword evidence="2" id="KW-0809">Transit peptide</keyword>
<evidence type="ECO:0000313" key="5">
    <source>
        <dbReference type="EMBL" id="OAY79729.1"/>
    </source>
</evidence>
<dbReference type="NCBIfam" id="TIGR00756">
    <property type="entry name" value="PPR"/>
    <property type="match status" value="3"/>
</dbReference>
<evidence type="ECO:0000313" key="6">
    <source>
        <dbReference type="Proteomes" id="UP000092600"/>
    </source>
</evidence>
<gene>
    <name evidence="5" type="ORF">ACMD2_07650</name>
</gene>
<dbReference type="Pfam" id="PF01535">
    <property type="entry name" value="PPR"/>
    <property type="match status" value="3"/>
</dbReference>
<comment type="caution">
    <text evidence="5">The sequence shown here is derived from an EMBL/GenBank/DDBJ whole genome shotgun (WGS) entry which is preliminary data.</text>
</comment>
<accession>A0A199VRN4</accession>
<feature type="region of interest" description="Disordered" evidence="4">
    <location>
        <begin position="79"/>
        <end position="101"/>
    </location>
</feature>
<evidence type="ECO:0000256" key="4">
    <source>
        <dbReference type="SAM" id="MobiDB-lite"/>
    </source>
</evidence>
<dbReference type="PANTHER" id="PTHR47926:SF465">
    <property type="entry name" value="PENTATRICOPEPTIDE REPEAT (PPR-LIKE) SUPERFAMILY PROTEIN"/>
    <property type="match status" value="1"/>
</dbReference>
<dbReference type="PROSITE" id="PS51375">
    <property type="entry name" value="PPR"/>
    <property type="match status" value="3"/>
</dbReference>
<evidence type="ECO:0000256" key="3">
    <source>
        <dbReference type="PROSITE-ProRule" id="PRU00708"/>
    </source>
</evidence>
<dbReference type="GO" id="GO:0003723">
    <property type="term" value="F:RNA binding"/>
    <property type="evidence" value="ECO:0007669"/>
    <property type="project" value="InterPro"/>
</dbReference>
<dbReference type="InterPro" id="IPR046960">
    <property type="entry name" value="PPR_At4g14850-like_plant"/>
</dbReference>
<dbReference type="FunFam" id="1.25.40.10:FF:000348">
    <property type="entry name" value="Pentatricopeptide repeat-containing protein chloroplastic"/>
    <property type="match status" value="1"/>
</dbReference>
<dbReference type="Pfam" id="PF20431">
    <property type="entry name" value="E_motif"/>
    <property type="match status" value="1"/>
</dbReference>
<dbReference type="Gene3D" id="1.25.40.10">
    <property type="entry name" value="Tetratricopeptide repeat domain"/>
    <property type="match status" value="3"/>
</dbReference>
<reference evidence="5 6" key="1">
    <citation type="journal article" date="2016" name="DNA Res.">
        <title>The draft genome of MD-2 pineapple using hybrid error correction of long reads.</title>
        <authorList>
            <person name="Redwan R.M."/>
            <person name="Saidin A."/>
            <person name="Kumar S.V."/>
        </authorList>
    </citation>
    <scope>NUCLEOTIDE SEQUENCE [LARGE SCALE GENOMIC DNA]</scope>
    <source>
        <strain evidence="6">cv. MD2</strain>
        <tissue evidence="5">Leaf</tissue>
    </source>
</reference>
<dbReference type="Proteomes" id="UP000092600">
    <property type="component" value="Unassembled WGS sequence"/>
</dbReference>
<dbReference type="InterPro" id="IPR046848">
    <property type="entry name" value="E_motif"/>
</dbReference>